<organism evidence="1">
    <name type="scientific">Brugia malayi</name>
    <name type="common">Filarial nematode worm</name>
    <dbReference type="NCBI Taxonomy" id="6279"/>
    <lineage>
        <taxon>Eukaryota</taxon>
        <taxon>Metazoa</taxon>
        <taxon>Ecdysozoa</taxon>
        <taxon>Nematoda</taxon>
        <taxon>Chromadorea</taxon>
        <taxon>Rhabditida</taxon>
        <taxon>Spirurina</taxon>
        <taxon>Spiruromorpha</taxon>
        <taxon>Filarioidea</taxon>
        <taxon>Onchocercidae</taxon>
        <taxon>Brugia</taxon>
    </lineage>
</organism>
<gene>
    <name evidence="1" type="primary">Bm10822</name>
    <name evidence="1" type="ORF">BM_Bm10822</name>
</gene>
<reference evidence="1" key="1">
    <citation type="journal article" date="2007" name="Science">
        <title>Draft genome of the filarial nematode parasite Brugia malayi.</title>
        <authorList>
            <person name="Ghedin E."/>
            <person name="Wang S."/>
            <person name="Spiro D."/>
            <person name="Caler E."/>
            <person name="Zhao Q."/>
            <person name="Crabtree J."/>
            <person name="Allen J.E."/>
            <person name="Delcher A.L."/>
            <person name="Guiliano D.B."/>
            <person name="Miranda-Saavedra D."/>
            <person name="Angiuoli S.V."/>
            <person name="Creasy T."/>
            <person name="Amedeo P."/>
            <person name="Haas B."/>
            <person name="El-Sayed N.M."/>
            <person name="Wortman J.R."/>
            <person name="Feldblyum T."/>
            <person name="Tallon L."/>
            <person name="Schatz M."/>
            <person name="Shumway M."/>
            <person name="Koo H."/>
            <person name="Salzberg S.L."/>
            <person name="Schobel S."/>
            <person name="Pertea M."/>
            <person name="Pop M."/>
            <person name="White O."/>
            <person name="Barton G.J."/>
            <person name="Carlow C.K."/>
            <person name="Crawford M.J."/>
            <person name="Daub J."/>
            <person name="Dimmic M.W."/>
            <person name="Estes C.F."/>
            <person name="Foster J.M."/>
            <person name="Ganatra M."/>
            <person name="Gregory W.F."/>
            <person name="Johnson N.M."/>
            <person name="Jin J."/>
            <person name="Komuniecki R."/>
            <person name="Korf I."/>
            <person name="Kumar S."/>
            <person name="Laney S."/>
            <person name="Li B.W."/>
            <person name="Li W."/>
            <person name="Lindblom T.H."/>
            <person name="Lustigman S."/>
            <person name="Ma D."/>
            <person name="Maina C.V."/>
            <person name="Martin D.M."/>
            <person name="McCarter J.P."/>
            <person name="McReynolds L."/>
            <person name="Mitreva M."/>
            <person name="Nutman T.B."/>
            <person name="Parkinson J."/>
            <person name="Peregrin-Alvarez J.M."/>
            <person name="Poole C."/>
            <person name="Ren Q."/>
            <person name="Saunders L."/>
            <person name="Sluder A.E."/>
            <person name="Smith K."/>
            <person name="Stanke M."/>
            <person name="Unnasch T.R."/>
            <person name="Ware J."/>
            <person name="Wei A.D."/>
            <person name="Weil G."/>
            <person name="Williams D.J."/>
            <person name="Zhang Y."/>
            <person name="Williams S.A."/>
            <person name="Fraser-Liggett C."/>
            <person name="Slatko B."/>
            <person name="Blaxter M.L."/>
            <person name="Scott A.L."/>
        </authorList>
    </citation>
    <scope>NUCLEOTIDE SEQUENCE</scope>
    <source>
        <strain evidence="1">FR3</strain>
    </source>
</reference>
<sequence>MNNTLLFKSKTMALGLIVWPILRAILVLLFAPSILSQTPLELSEGRSSDNYIQSLSGDLRMEDIMHQINRLKRATKS</sequence>
<proteinExistence type="predicted"/>
<dbReference type="AlphaFoldDB" id="A0A1I9G4G0"/>
<accession>A0A1I9G4G0</accession>
<dbReference type="EMBL" id="LN857010">
    <property type="protein sequence ID" value="CDP99894.1"/>
    <property type="molecule type" value="Genomic_DNA"/>
</dbReference>
<reference evidence="1" key="2">
    <citation type="submission" date="2012-12" db="EMBL/GenBank/DDBJ databases">
        <authorList>
            <consortium name="WormBase Consortium"/>
            <person name="Ghedin E."/>
            <person name="Paulini M."/>
        </authorList>
    </citation>
    <scope>NUCLEOTIDE SEQUENCE</scope>
    <source>
        <strain evidence="1">FR3</strain>
    </source>
</reference>
<evidence type="ECO:0000313" key="1">
    <source>
        <dbReference type="EMBL" id="CDP99894.1"/>
    </source>
</evidence>
<name>A0A1I9G4G0_BRUMA</name>
<dbReference type="OMA" id="RMEDIMH"/>
<protein>
    <submittedName>
        <fullName evidence="1">Bm10822</fullName>
    </submittedName>
</protein>